<accession>A0A067SQ40</accession>
<keyword evidence="1" id="KW-0472">Membrane</keyword>
<keyword evidence="1" id="KW-1133">Transmembrane helix</keyword>
<evidence type="ECO:0000256" key="1">
    <source>
        <dbReference type="SAM" id="Phobius"/>
    </source>
</evidence>
<evidence type="ECO:0000313" key="2">
    <source>
        <dbReference type="EMBL" id="KDR68893.1"/>
    </source>
</evidence>
<dbReference type="Proteomes" id="UP000027222">
    <property type="component" value="Unassembled WGS sequence"/>
</dbReference>
<reference evidence="3" key="1">
    <citation type="journal article" date="2014" name="Proc. Natl. Acad. Sci. U.S.A.">
        <title>Extensive sampling of basidiomycete genomes demonstrates inadequacy of the white-rot/brown-rot paradigm for wood decay fungi.</title>
        <authorList>
            <person name="Riley R."/>
            <person name="Salamov A.A."/>
            <person name="Brown D.W."/>
            <person name="Nagy L.G."/>
            <person name="Floudas D."/>
            <person name="Held B.W."/>
            <person name="Levasseur A."/>
            <person name="Lombard V."/>
            <person name="Morin E."/>
            <person name="Otillar R."/>
            <person name="Lindquist E.A."/>
            <person name="Sun H."/>
            <person name="LaButti K.M."/>
            <person name="Schmutz J."/>
            <person name="Jabbour D."/>
            <person name="Luo H."/>
            <person name="Baker S.E."/>
            <person name="Pisabarro A.G."/>
            <person name="Walton J.D."/>
            <person name="Blanchette R.A."/>
            <person name="Henrissat B."/>
            <person name="Martin F."/>
            <person name="Cullen D."/>
            <person name="Hibbett D.S."/>
            <person name="Grigoriev I.V."/>
        </authorList>
    </citation>
    <scope>NUCLEOTIDE SEQUENCE [LARGE SCALE GENOMIC DNA]</scope>
    <source>
        <strain evidence="3">CBS 339.88</strain>
    </source>
</reference>
<keyword evidence="3" id="KW-1185">Reference proteome</keyword>
<keyword evidence="1" id="KW-0812">Transmembrane</keyword>
<dbReference type="HOGENOM" id="CLU_1686717_0_0_1"/>
<organism evidence="2 3">
    <name type="scientific">Galerina marginata (strain CBS 339.88)</name>
    <dbReference type="NCBI Taxonomy" id="685588"/>
    <lineage>
        <taxon>Eukaryota</taxon>
        <taxon>Fungi</taxon>
        <taxon>Dikarya</taxon>
        <taxon>Basidiomycota</taxon>
        <taxon>Agaricomycotina</taxon>
        <taxon>Agaricomycetes</taxon>
        <taxon>Agaricomycetidae</taxon>
        <taxon>Agaricales</taxon>
        <taxon>Agaricineae</taxon>
        <taxon>Strophariaceae</taxon>
        <taxon>Galerina</taxon>
    </lineage>
</organism>
<feature type="transmembrane region" description="Helical" evidence="1">
    <location>
        <begin position="59"/>
        <end position="79"/>
    </location>
</feature>
<evidence type="ECO:0000313" key="3">
    <source>
        <dbReference type="Proteomes" id="UP000027222"/>
    </source>
</evidence>
<protein>
    <submittedName>
        <fullName evidence="2">Uncharacterized protein</fullName>
    </submittedName>
</protein>
<name>A0A067SQ40_GALM3</name>
<gene>
    <name evidence="2" type="ORF">GALMADRAFT_936562</name>
</gene>
<dbReference type="AlphaFoldDB" id="A0A067SQ40"/>
<sequence length="156" mass="17397">MPSDYYCSRSCPNLARPSCYNSIRLAQNHHRWLGTAVSRSPERASGEERKGRAPASGDWYIVFIPLCPAATLTVILSRAEITMSSLFRSLVCGDEWEGVELRVLDIGTEPSSEYCYCAPSPLTRSLSFLVLHTTKSRRKPLSMENPSTMTFTAMTP</sequence>
<dbReference type="EMBL" id="KL142405">
    <property type="protein sequence ID" value="KDR68893.1"/>
    <property type="molecule type" value="Genomic_DNA"/>
</dbReference>
<proteinExistence type="predicted"/>